<proteinExistence type="inferred from homology"/>
<gene>
    <name evidence="7" type="ORF">F6X51_07570</name>
</gene>
<keyword evidence="4 7" id="KW-0067">ATP-binding</keyword>
<dbReference type="Gene3D" id="3.40.50.300">
    <property type="entry name" value="P-loop containing nucleotide triphosphate hydrolases"/>
    <property type="match status" value="1"/>
</dbReference>
<name>A0A6N6MRQ5_9HYPH</name>
<evidence type="ECO:0000256" key="2">
    <source>
        <dbReference type="ARBA" id="ARBA00022448"/>
    </source>
</evidence>
<accession>A0A6N6MRQ5</accession>
<dbReference type="InterPro" id="IPR017871">
    <property type="entry name" value="ABC_transporter-like_CS"/>
</dbReference>
<evidence type="ECO:0000256" key="4">
    <source>
        <dbReference type="ARBA" id="ARBA00022840"/>
    </source>
</evidence>
<dbReference type="AlphaFoldDB" id="A0A6N6MRQ5"/>
<dbReference type="Pfam" id="PF00005">
    <property type="entry name" value="ABC_tran"/>
    <property type="match status" value="1"/>
</dbReference>
<reference evidence="7 8" key="1">
    <citation type="submission" date="2019-09" db="EMBL/GenBank/DDBJ databases">
        <title>YIM 132548 draft genome.</title>
        <authorList>
            <person name="Jiang L."/>
        </authorList>
    </citation>
    <scope>NUCLEOTIDE SEQUENCE [LARGE SCALE GENOMIC DNA]</scope>
    <source>
        <strain evidence="7 8">YIM 132548</strain>
    </source>
</reference>
<dbReference type="PANTHER" id="PTHR42788:SF19">
    <property type="entry name" value="ALIPHATIC SULFONATES IMPORT ATP-BINDING PROTEIN SSUB 2"/>
    <property type="match status" value="1"/>
</dbReference>
<dbReference type="SMART" id="SM00382">
    <property type="entry name" value="AAA"/>
    <property type="match status" value="1"/>
</dbReference>
<dbReference type="GO" id="GO:0016887">
    <property type="term" value="F:ATP hydrolysis activity"/>
    <property type="evidence" value="ECO:0007669"/>
    <property type="project" value="InterPro"/>
</dbReference>
<dbReference type="InterPro" id="IPR027417">
    <property type="entry name" value="P-loop_NTPase"/>
</dbReference>
<sequence>MSDAGADGSARTAGVAGQGAGHGAGQGIGGLEAGQETGQEAGIRPVLRVRVLRKVYRARRSEPVEAVRDLAFAVAPGEVVCLIGPSGAGKTTTLRILLGLDRDFEGAVEPDPRDGGTGTGMVFQDPRLLPWRTVEQNVRLALPRARRDRPLDALFESLSLTPWRGRYPGALSLGMQRRVALARALADEPRLLVLDEPFVSLDDAAAAALRALVIGAVDRLGMSVLMVTHNVGEAIEIADRLLLLSPRPASLVGTVSLDLPRSGRGRAWADAKRRDLAARYPGVIAD</sequence>
<evidence type="ECO:0000256" key="3">
    <source>
        <dbReference type="ARBA" id="ARBA00022741"/>
    </source>
</evidence>
<dbReference type="PANTHER" id="PTHR42788">
    <property type="entry name" value="TAURINE IMPORT ATP-BINDING PROTEIN-RELATED"/>
    <property type="match status" value="1"/>
</dbReference>
<dbReference type="GO" id="GO:0005524">
    <property type="term" value="F:ATP binding"/>
    <property type="evidence" value="ECO:0007669"/>
    <property type="project" value="UniProtKB-KW"/>
</dbReference>
<dbReference type="Proteomes" id="UP000441523">
    <property type="component" value="Unassembled WGS sequence"/>
</dbReference>
<comment type="caution">
    <text evidence="7">The sequence shown here is derived from an EMBL/GenBank/DDBJ whole genome shotgun (WGS) entry which is preliminary data.</text>
</comment>
<keyword evidence="2" id="KW-0813">Transport</keyword>
<dbReference type="EMBL" id="VZZJ01000005">
    <property type="protein sequence ID" value="KAB1074237.1"/>
    <property type="molecule type" value="Genomic_DNA"/>
</dbReference>
<evidence type="ECO:0000313" key="7">
    <source>
        <dbReference type="EMBL" id="KAB1074237.1"/>
    </source>
</evidence>
<protein>
    <submittedName>
        <fullName evidence="7">ATP-binding cassette domain-containing protein</fullName>
    </submittedName>
</protein>
<dbReference type="InterPro" id="IPR003439">
    <property type="entry name" value="ABC_transporter-like_ATP-bd"/>
</dbReference>
<dbReference type="InterPro" id="IPR050166">
    <property type="entry name" value="ABC_transporter_ATP-bind"/>
</dbReference>
<dbReference type="RefSeq" id="WP_150962634.1">
    <property type="nucleotide sequence ID" value="NZ_VZZJ01000005.1"/>
</dbReference>
<dbReference type="InterPro" id="IPR003593">
    <property type="entry name" value="AAA+_ATPase"/>
</dbReference>
<organism evidence="7 8">
    <name type="scientific">Methylobacterium planeticum</name>
    <dbReference type="NCBI Taxonomy" id="2615211"/>
    <lineage>
        <taxon>Bacteria</taxon>
        <taxon>Pseudomonadati</taxon>
        <taxon>Pseudomonadota</taxon>
        <taxon>Alphaproteobacteria</taxon>
        <taxon>Hyphomicrobiales</taxon>
        <taxon>Methylobacteriaceae</taxon>
        <taxon>Methylobacterium</taxon>
    </lineage>
</organism>
<dbReference type="PROSITE" id="PS50893">
    <property type="entry name" value="ABC_TRANSPORTER_2"/>
    <property type="match status" value="1"/>
</dbReference>
<dbReference type="PROSITE" id="PS00211">
    <property type="entry name" value="ABC_TRANSPORTER_1"/>
    <property type="match status" value="1"/>
</dbReference>
<keyword evidence="8" id="KW-1185">Reference proteome</keyword>
<feature type="compositionally biased region" description="Gly residues" evidence="5">
    <location>
        <begin position="16"/>
        <end position="32"/>
    </location>
</feature>
<comment type="similarity">
    <text evidence="1">Belongs to the ABC transporter superfamily.</text>
</comment>
<feature type="region of interest" description="Disordered" evidence="5">
    <location>
        <begin position="1"/>
        <end position="33"/>
    </location>
</feature>
<evidence type="ECO:0000256" key="1">
    <source>
        <dbReference type="ARBA" id="ARBA00005417"/>
    </source>
</evidence>
<keyword evidence="3" id="KW-0547">Nucleotide-binding</keyword>
<evidence type="ECO:0000313" key="8">
    <source>
        <dbReference type="Proteomes" id="UP000441523"/>
    </source>
</evidence>
<feature type="domain" description="ABC transporter" evidence="6">
    <location>
        <begin position="47"/>
        <end position="271"/>
    </location>
</feature>
<evidence type="ECO:0000256" key="5">
    <source>
        <dbReference type="SAM" id="MobiDB-lite"/>
    </source>
</evidence>
<evidence type="ECO:0000259" key="6">
    <source>
        <dbReference type="PROSITE" id="PS50893"/>
    </source>
</evidence>
<dbReference type="SUPFAM" id="SSF52540">
    <property type="entry name" value="P-loop containing nucleoside triphosphate hydrolases"/>
    <property type="match status" value="1"/>
</dbReference>